<reference evidence="1 2" key="2">
    <citation type="submission" date="2018-06" db="EMBL/GenBank/DDBJ databases">
        <title>Metagenomic assembly of (sub)arctic Cyanobacteria and their associated microbiome from non-axenic cultures.</title>
        <authorList>
            <person name="Baurain D."/>
        </authorList>
    </citation>
    <scope>NUCLEOTIDE SEQUENCE [LARGE SCALE GENOMIC DNA]</scope>
    <source>
        <strain evidence="1">ULC129bin1</strain>
    </source>
</reference>
<proteinExistence type="predicted"/>
<accession>A0A2W4TM39</accession>
<evidence type="ECO:0000313" key="1">
    <source>
        <dbReference type="EMBL" id="PZO07740.1"/>
    </source>
</evidence>
<evidence type="ECO:0000313" key="2">
    <source>
        <dbReference type="Proteomes" id="UP000249354"/>
    </source>
</evidence>
<gene>
    <name evidence="1" type="ORF">DCF25_22615</name>
</gene>
<reference evidence="2" key="1">
    <citation type="submission" date="2018-04" db="EMBL/GenBank/DDBJ databases">
        <authorList>
            <person name="Cornet L."/>
        </authorList>
    </citation>
    <scope>NUCLEOTIDE SEQUENCE [LARGE SCALE GENOMIC DNA]</scope>
</reference>
<comment type="caution">
    <text evidence="1">The sequence shown here is derived from an EMBL/GenBank/DDBJ whole genome shotgun (WGS) entry which is preliminary data.</text>
</comment>
<dbReference type="Proteomes" id="UP000249354">
    <property type="component" value="Unassembled WGS sequence"/>
</dbReference>
<sequence>RTYRAKIDLIRLLAIAPLAFIPRQTCGYGVGIPADLAKSGKLAGFSSERQGEKLVLRSGSMTDGFDQPVENALLHRLLIISRTICRAK</sequence>
<organism evidence="1 2">
    <name type="scientific">Leptolyngbya foveolarum</name>
    <dbReference type="NCBI Taxonomy" id="47253"/>
    <lineage>
        <taxon>Bacteria</taxon>
        <taxon>Bacillati</taxon>
        <taxon>Cyanobacteriota</taxon>
        <taxon>Cyanophyceae</taxon>
        <taxon>Leptolyngbyales</taxon>
        <taxon>Leptolyngbyaceae</taxon>
        <taxon>Leptolyngbya group</taxon>
        <taxon>Leptolyngbya</taxon>
    </lineage>
</organism>
<name>A0A2W4TM39_9CYAN</name>
<dbReference type="AlphaFoldDB" id="A0A2W4TM39"/>
<feature type="non-terminal residue" evidence="1">
    <location>
        <position position="1"/>
    </location>
</feature>
<dbReference type="EMBL" id="QBMC01000295">
    <property type="protein sequence ID" value="PZO07740.1"/>
    <property type="molecule type" value="Genomic_DNA"/>
</dbReference>
<protein>
    <submittedName>
        <fullName evidence="1">Uncharacterized protein</fullName>
    </submittedName>
</protein>